<keyword evidence="5" id="KW-0227">DNA damage</keyword>
<dbReference type="Gene3D" id="1.10.340.30">
    <property type="entry name" value="Hypothetical protein, domain 2"/>
    <property type="match status" value="1"/>
</dbReference>
<evidence type="ECO:0000256" key="10">
    <source>
        <dbReference type="ARBA" id="ARBA00023204"/>
    </source>
</evidence>
<keyword evidence="7 18" id="KW-0689">Ribosomal protein</keyword>
<dbReference type="SUPFAM" id="SSF48150">
    <property type="entry name" value="DNA-glycosylase"/>
    <property type="match status" value="1"/>
</dbReference>
<evidence type="ECO:0000256" key="1">
    <source>
        <dbReference type="ARBA" id="ARBA00007337"/>
    </source>
</evidence>
<dbReference type="GO" id="GO:0006289">
    <property type="term" value="P:nucleotide-excision repair"/>
    <property type="evidence" value="ECO:0007669"/>
    <property type="project" value="TreeGrafter"/>
</dbReference>
<evidence type="ECO:0000256" key="12">
    <source>
        <dbReference type="ARBA" id="ARBA00023274"/>
    </source>
</evidence>
<dbReference type="InterPro" id="IPR004037">
    <property type="entry name" value="Ribosomal_eL8-like_CS"/>
</dbReference>
<dbReference type="PANTHER" id="PTHR43286">
    <property type="entry name" value="ENDONUCLEASE III-LIKE PROTEIN 1"/>
    <property type="match status" value="1"/>
</dbReference>
<evidence type="ECO:0000256" key="7">
    <source>
        <dbReference type="ARBA" id="ARBA00022980"/>
    </source>
</evidence>
<dbReference type="EMBL" id="JAHLQT010011632">
    <property type="protein sequence ID" value="KAG7172111.1"/>
    <property type="molecule type" value="Genomic_DNA"/>
</dbReference>
<keyword evidence="6" id="KW-0378">Hydrolase</keyword>
<dbReference type="Gene3D" id="3.30.1330.30">
    <property type="match status" value="1"/>
</dbReference>
<dbReference type="InterPro" id="IPR018492">
    <property type="entry name" value="Ribosomal_eL8/Nhp2"/>
</dbReference>
<comment type="caution">
    <text evidence="18">The sequence shown here is derived from an EMBL/GenBank/DDBJ whole genome shotgun (WGS) entry which is preliminary data.</text>
</comment>
<dbReference type="EC" id="4.2.99.18" evidence="2"/>
<evidence type="ECO:0000256" key="11">
    <source>
        <dbReference type="ARBA" id="ARBA00023239"/>
    </source>
</evidence>
<dbReference type="GO" id="GO:0000703">
    <property type="term" value="F:oxidized pyrimidine nucleobase lesion DNA N-glycosylase activity"/>
    <property type="evidence" value="ECO:0007669"/>
    <property type="project" value="TreeGrafter"/>
</dbReference>
<keyword evidence="13" id="KW-0326">Glycosidase</keyword>
<dbReference type="Proteomes" id="UP000747542">
    <property type="component" value="Unassembled WGS sequence"/>
</dbReference>
<sequence>MVQKKGKGKGKGKGKKIAAAPLVAKKVVVPKKVVNPLFEKRPRNFGIGGDIQPKRDLSRFLRWPKYIRLQRQRAVLQQRLKIPPPIHQFKQSLDRQKATELFRLMDKYRPESKAARKERLRKRAAARAAGKEDVPTKRKICVRQGVNTVTTLVEQKRARLVCIANDVDPVEIVLFLPALCRKMGVPYCIVRNKSRLGVVVRRKKTACIAITDVESNDRSNLSKIIESAKTNYNDRYDEIRKNWGGGILGAKSASRIAKLERARARELSQKPGAGRTRRTLRVLCNMSQTSKYFTSISPRRTRSKVQGVSSHIQQGHRERGTTNDGVVEEPLSSHTTTLTKRLLKRKRVHIKYEEQHGVKQPSSQHKNVDLSGSHSEVENHKCVGDQTGDGVCNNPKGNKTTNVEDKVKPVRPGQPGWEPPHWQLVLDNIRQMRAARDAPVDSMGAEKCMDKESEPQVYRFQVLISLMLSSQTKDQVTHAAMTKLRAHGLTVDNILATDDHTLGQLIYPVGFWKKKVVYIRKTCEILKRDYGGDIPPTLECRHTLHRISNRLGWSGRATKTPEETRVALESWMPEDIWSDTNLLLVGFGQQTCLPVGPKCSQCLNVTLCPFGRNPANRSLKNVLPQSLQEEDSVINS</sequence>
<feature type="domain" description="HhH-GPD" evidence="17">
    <location>
        <begin position="468"/>
        <end position="590"/>
    </location>
</feature>
<evidence type="ECO:0000256" key="3">
    <source>
        <dbReference type="ARBA" id="ARBA00022485"/>
    </source>
</evidence>
<keyword evidence="9" id="KW-0411">Iron-sulfur</keyword>
<dbReference type="GO" id="GO:0140078">
    <property type="term" value="F:class I DNA-(apurinic or apyrimidinic site) endonuclease activity"/>
    <property type="evidence" value="ECO:0007669"/>
    <property type="project" value="UniProtKB-EC"/>
</dbReference>
<keyword evidence="3" id="KW-0004">4Fe-4S</keyword>
<dbReference type="GO" id="GO:1990904">
    <property type="term" value="C:ribonucleoprotein complex"/>
    <property type="evidence" value="ECO:0007669"/>
    <property type="project" value="UniProtKB-KW"/>
</dbReference>
<feature type="region of interest" description="Disordered" evidence="16">
    <location>
        <begin position="382"/>
        <end position="420"/>
    </location>
</feature>
<dbReference type="GO" id="GO:0046872">
    <property type="term" value="F:metal ion binding"/>
    <property type="evidence" value="ECO:0007669"/>
    <property type="project" value="UniProtKB-KW"/>
</dbReference>
<dbReference type="InterPro" id="IPR011257">
    <property type="entry name" value="DNA_glycosylase"/>
</dbReference>
<dbReference type="InterPro" id="IPR023170">
    <property type="entry name" value="HhH_base_excis_C"/>
</dbReference>
<evidence type="ECO:0000256" key="8">
    <source>
        <dbReference type="ARBA" id="ARBA00023004"/>
    </source>
</evidence>
<keyword evidence="8" id="KW-0408">Iron</keyword>
<proteinExistence type="inferred from homology"/>
<keyword evidence="12" id="KW-0687">Ribonucleoprotein</keyword>
<dbReference type="CDD" id="cd00056">
    <property type="entry name" value="ENDO3c"/>
    <property type="match status" value="1"/>
</dbReference>
<dbReference type="FunFam" id="1.10.340.30:FF:000005">
    <property type="entry name" value="Endonuclease III-like protein 1"/>
    <property type="match status" value="1"/>
</dbReference>
<evidence type="ECO:0000256" key="16">
    <source>
        <dbReference type="SAM" id="MobiDB-lite"/>
    </source>
</evidence>
<organism evidence="18 19">
    <name type="scientific">Homarus americanus</name>
    <name type="common">American lobster</name>
    <dbReference type="NCBI Taxonomy" id="6706"/>
    <lineage>
        <taxon>Eukaryota</taxon>
        <taxon>Metazoa</taxon>
        <taxon>Ecdysozoa</taxon>
        <taxon>Arthropoda</taxon>
        <taxon>Crustacea</taxon>
        <taxon>Multicrustacea</taxon>
        <taxon>Malacostraca</taxon>
        <taxon>Eumalacostraca</taxon>
        <taxon>Eucarida</taxon>
        <taxon>Decapoda</taxon>
        <taxon>Pleocyemata</taxon>
        <taxon>Astacidea</taxon>
        <taxon>Nephropoidea</taxon>
        <taxon>Nephropidae</taxon>
        <taxon>Homarus</taxon>
    </lineage>
</organism>
<dbReference type="GO" id="GO:0005634">
    <property type="term" value="C:nucleus"/>
    <property type="evidence" value="ECO:0007669"/>
    <property type="project" value="TreeGrafter"/>
</dbReference>
<dbReference type="GO" id="GO:0006285">
    <property type="term" value="P:base-excision repair, AP site formation"/>
    <property type="evidence" value="ECO:0007669"/>
    <property type="project" value="TreeGrafter"/>
</dbReference>
<gene>
    <name evidence="18" type="primary">Rpl7A-L</name>
    <name evidence="18" type="ORF">Hamer_G001110</name>
</gene>
<dbReference type="GO" id="GO:0051539">
    <property type="term" value="F:4 iron, 4 sulfur cluster binding"/>
    <property type="evidence" value="ECO:0007669"/>
    <property type="project" value="UniProtKB-KW"/>
</dbReference>
<protein>
    <recommendedName>
        <fullName evidence="14">Large ribosomal subunit protein eL8</fullName>
        <ecNumber evidence="2">4.2.99.18</ecNumber>
    </recommendedName>
    <alternativeName>
        <fullName evidence="15">60S ribosomal protein L7a</fullName>
    </alternativeName>
</protein>
<evidence type="ECO:0000256" key="2">
    <source>
        <dbReference type="ARBA" id="ARBA00012720"/>
    </source>
</evidence>
<dbReference type="Pfam" id="PF00730">
    <property type="entry name" value="HhH-GPD"/>
    <property type="match status" value="1"/>
</dbReference>
<dbReference type="PRINTS" id="PR00881">
    <property type="entry name" value="L7ARS6FAMILY"/>
</dbReference>
<evidence type="ECO:0000256" key="9">
    <source>
        <dbReference type="ARBA" id="ARBA00023014"/>
    </source>
</evidence>
<keyword evidence="19" id="KW-1185">Reference proteome</keyword>
<reference evidence="18" key="1">
    <citation type="journal article" date="2021" name="Sci. Adv.">
        <title>The American lobster genome reveals insights on longevity, neural, and immune adaptations.</title>
        <authorList>
            <person name="Polinski J.M."/>
            <person name="Zimin A.V."/>
            <person name="Clark K.F."/>
            <person name="Kohn A.B."/>
            <person name="Sadowski N."/>
            <person name="Timp W."/>
            <person name="Ptitsyn A."/>
            <person name="Khanna P."/>
            <person name="Romanova D.Y."/>
            <person name="Williams P."/>
            <person name="Greenwood S.J."/>
            <person name="Moroz L.L."/>
            <person name="Walt D.R."/>
            <person name="Bodnar A.G."/>
        </authorList>
    </citation>
    <scope>NUCLEOTIDE SEQUENCE</scope>
    <source>
        <strain evidence="18">GMGI-L3</strain>
    </source>
</reference>
<dbReference type="SUPFAM" id="SSF55315">
    <property type="entry name" value="L30e-like"/>
    <property type="match status" value="1"/>
</dbReference>
<feature type="compositionally biased region" description="Polar residues" evidence="16">
    <location>
        <begin position="298"/>
        <end position="313"/>
    </location>
</feature>
<comment type="similarity">
    <text evidence="1">Belongs to the eukaryotic ribosomal protein eL8 family.</text>
</comment>
<accession>A0A8J5T354</accession>
<dbReference type="Gene3D" id="1.10.1670.10">
    <property type="entry name" value="Helix-hairpin-Helix base-excision DNA repair enzymes (C-terminal)"/>
    <property type="match status" value="1"/>
</dbReference>
<name>A0A8J5T354_HOMAM</name>
<evidence type="ECO:0000256" key="14">
    <source>
        <dbReference type="ARBA" id="ARBA00035232"/>
    </source>
</evidence>
<dbReference type="GO" id="GO:0005840">
    <property type="term" value="C:ribosome"/>
    <property type="evidence" value="ECO:0007669"/>
    <property type="project" value="UniProtKB-KW"/>
</dbReference>
<evidence type="ECO:0000256" key="4">
    <source>
        <dbReference type="ARBA" id="ARBA00022723"/>
    </source>
</evidence>
<evidence type="ECO:0000313" key="19">
    <source>
        <dbReference type="Proteomes" id="UP000747542"/>
    </source>
</evidence>
<dbReference type="AlphaFoldDB" id="A0A8J5T354"/>
<dbReference type="SMART" id="SM00478">
    <property type="entry name" value="ENDO3c"/>
    <property type="match status" value="1"/>
</dbReference>
<dbReference type="FunFam" id="3.30.1330.30:FF:000003">
    <property type="entry name" value="60S ribosomal protein L7a"/>
    <property type="match status" value="1"/>
</dbReference>
<evidence type="ECO:0000256" key="13">
    <source>
        <dbReference type="ARBA" id="ARBA00023295"/>
    </source>
</evidence>
<dbReference type="InterPro" id="IPR003265">
    <property type="entry name" value="HhH-GPD_domain"/>
</dbReference>
<evidence type="ECO:0000313" key="18">
    <source>
        <dbReference type="EMBL" id="KAG7172111.1"/>
    </source>
</evidence>
<dbReference type="PROSITE" id="PS01082">
    <property type="entry name" value="RIBOSOMAL_L7AE"/>
    <property type="match status" value="1"/>
</dbReference>
<dbReference type="Pfam" id="PF01248">
    <property type="entry name" value="Ribosomal_L7Ae"/>
    <property type="match status" value="1"/>
</dbReference>
<evidence type="ECO:0000256" key="6">
    <source>
        <dbReference type="ARBA" id="ARBA00022801"/>
    </source>
</evidence>
<dbReference type="GO" id="GO:0042254">
    <property type="term" value="P:ribosome biogenesis"/>
    <property type="evidence" value="ECO:0007669"/>
    <property type="project" value="InterPro"/>
</dbReference>
<dbReference type="PANTHER" id="PTHR43286:SF1">
    <property type="entry name" value="ENDONUCLEASE III-LIKE PROTEIN 1"/>
    <property type="match status" value="1"/>
</dbReference>
<dbReference type="InterPro" id="IPR029064">
    <property type="entry name" value="Ribosomal_eL30-like_sf"/>
</dbReference>
<dbReference type="PRINTS" id="PR00882">
    <property type="entry name" value="RIBOSOMALL7A"/>
</dbReference>
<keyword evidence="11" id="KW-0456">Lyase</keyword>
<keyword evidence="4" id="KW-0479">Metal-binding</keyword>
<evidence type="ECO:0000256" key="5">
    <source>
        <dbReference type="ARBA" id="ARBA00022763"/>
    </source>
</evidence>
<feature type="region of interest" description="Disordered" evidence="16">
    <location>
        <begin position="298"/>
        <end position="338"/>
    </location>
</feature>
<dbReference type="InterPro" id="IPR004038">
    <property type="entry name" value="Ribosomal_eL8/eL30/eS12/Gad45"/>
</dbReference>
<evidence type="ECO:0000259" key="17">
    <source>
        <dbReference type="SMART" id="SM00478"/>
    </source>
</evidence>
<keyword evidence="10" id="KW-0234">DNA repair</keyword>
<dbReference type="InterPro" id="IPR001921">
    <property type="entry name" value="Ribosomal_eL8_euk"/>
</dbReference>
<evidence type="ECO:0000256" key="15">
    <source>
        <dbReference type="ARBA" id="ARBA00035345"/>
    </source>
</evidence>